<evidence type="ECO:0000313" key="4">
    <source>
        <dbReference type="Proteomes" id="UP000183649"/>
    </source>
</evidence>
<dbReference type="PRINTS" id="PR01438">
    <property type="entry name" value="UNVRSLSTRESS"/>
</dbReference>
<sequence>MSTYKKILIPIDASQTAQAAAEQAAALSHDQAAALRFVTVVEAHGLIASSPELLTVMGNDARLLLDTWVNKARSPGQDVSSTVLETSQAMPRVADVILSEARRWGADLIVIGSHGRSGVRRLMLGSVAEGVAQRSSVPVLIVHAGQHPA</sequence>
<dbReference type="SUPFAM" id="SSF52402">
    <property type="entry name" value="Adenine nucleotide alpha hydrolases-like"/>
    <property type="match status" value="1"/>
</dbReference>
<comment type="similarity">
    <text evidence="1">Belongs to the universal stress protein A family.</text>
</comment>
<dbReference type="Proteomes" id="UP000183649">
    <property type="component" value="Unassembled WGS sequence"/>
</dbReference>
<keyword evidence="4" id="KW-1185">Reference proteome</keyword>
<dbReference type="InterPro" id="IPR006016">
    <property type="entry name" value="UspA"/>
</dbReference>
<dbReference type="CDD" id="cd00293">
    <property type="entry name" value="USP-like"/>
    <property type="match status" value="1"/>
</dbReference>
<dbReference type="InterPro" id="IPR014729">
    <property type="entry name" value="Rossmann-like_a/b/a_fold"/>
</dbReference>
<gene>
    <name evidence="3" type="ORF">Ga0061069_103199</name>
</gene>
<dbReference type="PANTHER" id="PTHR46268:SF6">
    <property type="entry name" value="UNIVERSAL STRESS PROTEIN UP12"/>
    <property type="match status" value="1"/>
</dbReference>
<dbReference type="AlphaFoldDB" id="A0A0K6HXY1"/>
<evidence type="ECO:0000259" key="2">
    <source>
        <dbReference type="Pfam" id="PF00582"/>
    </source>
</evidence>
<proteinExistence type="inferred from homology"/>
<dbReference type="RefSeq" id="WP_055449998.1">
    <property type="nucleotide sequence ID" value="NZ_CYHF01000003.1"/>
</dbReference>
<name>A0A0K6HXY1_9BURK</name>
<accession>A0A0K6HXY1</accession>
<dbReference type="OrthoDB" id="8547832at2"/>
<evidence type="ECO:0000256" key="1">
    <source>
        <dbReference type="ARBA" id="ARBA00008791"/>
    </source>
</evidence>
<dbReference type="EMBL" id="CYHF01000003">
    <property type="protein sequence ID" value="CUA95681.1"/>
    <property type="molecule type" value="Genomic_DNA"/>
</dbReference>
<evidence type="ECO:0000313" key="3">
    <source>
        <dbReference type="EMBL" id="CUA95681.1"/>
    </source>
</evidence>
<dbReference type="Gene3D" id="3.40.50.620">
    <property type="entry name" value="HUPs"/>
    <property type="match status" value="1"/>
</dbReference>
<organism evidence="3 4">
    <name type="scientific">Thiomonas bhubaneswarensis</name>
    <dbReference type="NCBI Taxonomy" id="339866"/>
    <lineage>
        <taxon>Bacteria</taxon>
        <taxon>Pseudomonadati</taxon>
        <taxon>Pseudomonadota</taxon>
        <taxon>Betaproteobacteria</taxon>
        <taxon>Burkholderiales</taxon>
        <taxon>Thiomonas</taxon>
    </lineage>
</organism>
<reference evidence="4" key="1">
    <citation type="submission" date="2015-08" db="EMBL/GenBank/DDBJ databases">
        <authorList>
            <person name="Varghese N."/>
        </authorList>
    </citation>
    <scope>NUCLEOTIDE SEQUENCE [LARGE SCALE GENOMIC DNA]</scope>
    <source>
        <strain evidence="4">DSM 18181</strain>
    </source>
</reference>
<dbReference type="PANTHER" id="PTHR46268">
    <property type="entry name" value="STRESS RESPONSE PROTEIN NHAX"/>
    <property type="match status" value="1"/>
</dbReference>
<dbReference type="InterPro" id="IPR006015">
    <property type="entry name" value="Universal_stress_UspA"/>
</dbReference>
<feature type="domain" description="UspA" evidence="2">
    <location>
        <begin position="4"/>
        <end position="143"/>
    </location>
</feature>
<dbReference type="Pfam" id="PF00582">
    <property type="entry name" value="Usp"/>
    <property type="match status" value="1"/>
</dbReference>
<dbReference type="STRING" id="339866.GCA_001418255_01079"/>
<protein>
    <submittedName>
        <fullName evidence="3">Nucleotide-binding universal stress protein, UspA family</fullName>
    </submittedName>
</protein>